<accession>A0A1C0A777</accession>
<dbReference type="GO" id="GO:0008705">
    <property type="term" value="F:methionine synthase activity"/>
    <property type="evidence" value="ECO:0007669"/>
    <property type="project" value="InterPro"/>
</dbReference>
<proteinExistence type="predicted"/>
<organism evidence="1 2">
    <name type="scientific">Orenia metallireducens</name>
    <dbReference type="NCBI Taxonomy" id="1413210"/>
    <lineage>
        <taxon>Bacteria</taxon>
        <taxon>Bacillati</taxon>
        <taxon>Bacillota</taxon>
        <taxon>Clostridia</taxon>
        <taxon>Halanaerobiales</taxon>
        <taxon>Halobacteroidaceae</taxon>
        <taxon>Orenia</taxon>
    </lineage>
</organism>
<protein>
    <recommendedName>
        <fullName evidence="3">Vitamin B12 dependent methionine synthase, activation domain</fullName>
    </recommendedName>
</protein>
<dbReference type="SUPFAM" id="SSF56507">
    <property type="entry name" value="Methionine synthase activation domain-like"/>
    <property type="match status" value="1"/>
</dbReference>
<dbReference type="OrthoDB" id="9816190at2"/>
<dbReference type="AlphaFoldDB" id="A0A1C0A777"/>
<dbReference type="RefSeq" id="WP_068717595.1">
    <property type="nucleotide sequence ID" value="NZ_LWDV01000009.1"/>
</dbReference>
<dbReference type="Gene3D" id="3.40.109.40">
    <property type="match status" value="1"/>
</dbReference>
<comment type="caution">
    <text evidence="1">The sequence shown here is derived from an EMBL/GenBank/DDBJ whole genome shotgun (WGS) entry which is preliminary data.</text>
</comment>
<reference evidence="2" key="1">
    <citation type="submission" date="2016-07" db="EMBL/GenBank/DDBJ databases">
        <authorList>
            <person name="Florea S."/>
            <person name="Webb J.S."/>
            <person name="Jaromczyk J."/>
            <person name="Schardl C.L."/>
        </authorList>
    </citation>
    <scope>NUCLEOTIDE SEQUENCE [LARGE SCALE GENOMIC DNA]</scope>
    <source>
        <strain evidence="2">Z6</strain>
    </source>
</reference>
<dbReference type="Proteomes" id="UP000093514">
    <property type="component" value="Unassembled WGS sequence"/>
</dbReference>
<keyword evidence="2" id="KW-1185">Reference proteome</keyword>
<dbReference type="EMBL" id="LWDV01000009">
    <property type="protein sequence ID" value="OCL26109.1"/>
    <property type="molecule type" value="Genomic_DNA"/>
</dbReference>
<dbReference type="InterPro" id="IPR037010">
    <property type="entry name" value="VitB12-dep_Met_synth_activ_sf"/>
</dbReference>
<evidence type="ECO:0008006" key="3">
    <source>
        <dbReference type="Google" id="ProtNLM"/>
    </source>
</evidence>
<reference evidence="1 2" key="2">
    <citation type="submission" date="2016-08" db="EMBL/GenBank/DDBJ databases">
        <title>Orenia metallireducens sp. nov. strain Z6, a Novel Metal-reducing Firmicute from the Deep Subsurface.</title>
        <authorList>
            <person name="Maxim B.I."/>
            <person name="Kenneth K."/>
            <person name="Flynn T.M."/>
            <person name="Oloughlin E.J."/>
            <person name="Locke R.A."/>
            <person name="Weber J.R."/>
            <person name="Egan S.M."/>
            <person name="Mackie R.I."/>
            <person name="Cann I.K."/>
        </authorList>
    </citation>
    <scope>NUCLEOTIDE SEQUENCE [LARGE SCALE GENOMIC DNA]</scope>
    <source>
        <strain evidence="1 2">Z6</strain>
    </source>
</reference>
<name>A0A1C0A777_9FIRM</name>
<evidence type="ECO:0000313" key="2">
    <source>
        <dbReference type="Proteomes" id="UP000093514"/>
    </source>
</evidence>
<sequence>MGYKENSTSNEQIEEMIDSLIDYSYSLIDCKGSYLILDKIQLNREDNLVTLGKNILEFQSKDIIDLLEKQDKVALLTVTIGDSLEAKVKELFNQGEFTKATILDAIASVTAEEVANELNAIIAKESIAKGLPHLTMRFSPGYGDLKLDIQPKILELLDGDKLGIATTTSNILLPEKSITAIIGLGKVENSYRVRCDFHCASCEFDNCVYN</sequence>
<gene>
    <name evidence="1" type="ORF">U472_08825</name>
</gene>
<evidence type="ECO:0000313" key="1">
    <source>
        <dbReference type="EMBL" id="OCL26109.1"/>
    </source>
</evidence>